<organism evidence="1 2">
    <name type="scientific">Treponema phagedenis</name>
    <dbReference type="NCBI Taxonomy" id="162"/>
    <lineage>
        <taxon>Bacteria</taxon>
        <taxon>Pseudomonadati</taxon>
        <taxon>Spirochaetota</taxon>
        <taxon>Spirochaetia</taxon>
        <taxon>Spirochaetales</taxon>
        <taxon>Treponemataceae</taxon>
        <taxon>Treponema</taxon>
    </lineage>
</organism>
<protein>
    <submittedName>
        <fullName evidence="1">Uncharacterized protein</fullName>
    </submittedName>
</protein>
<keyword evidence="2" id="KW-1185">Reference proteome</keyword>
<dbReference type="Gene3D" id="2.130.10.10">
    <property type="entry name" value="YVTN repeat-like/Quinoprotein amine dehydrogenase"/>
    <property type="match status" value="1"/>
</dbReference>
<evidence type="ECO:0000313" key="1">
    <source>
        <dbReference type="EMBL" id="CEM63393.1"/>
    </source>
</evidence>
<gene>
    <name evidence="1" type="ORF">TPHV1_90022</name>
</gene>
<dbReference type="InterPro" id="IPR011045">
    <property type="entry name" value="N2O_reductase_N"/>
</dbReference>
<reference evidence="2" key="1">
    <citation type="submission" date="2015-01" db="EMBL/GenBank/DDBJ databases">
        <authorList>
            <person name="Manzoor Shahid"/>
            <person name="Zubair Saima"/>
        </authorList>
    </citation>
    <scope>NUCLEOTIDE SEQUENCE [LARGE SCALE GENOMIC DNA]</scope>
    <source>
        <strain evidence="2">V1</strain>
    </source>
</reference>
<proteinExistence type="predicted"/>
<sequence length="50" mass="5946">MLYIKIIDDSLIKTITVFNKLNTIQLSPDNKTIVLSDFLDHRIRVFKVRR</sequence>
<name>A0A0B7GY00_TREPH</name>
<dbReference type="InterPro" id="IPR015943">
    <property type="entry name" value="WD40/YVTN_repeat-like_dom_sf"/>
</dbReference>
<dbReference type="Proteomes" id="UP000042527">
    <property type="component" value="Unassembled WGS sequence"/>
</dbReference>
<dbReference type="EMBL" id="CDNC01000051">
    <property type="protein sequence ID" value="CEM63393.1"/>
    <property type="molecule type" value="Genomic_DNA"/>
</dbReference>
<dbReference type="AlphaFoldDB" id="A0A0B7GY00"/>
<evidence type="ECO:0000313" key="2">
    <source>
        <dbReference type="Proteomes" id="UP000042527"/>
    </source>
</evidence>
<dbReference type="SUPFAM" id="SSF50974">
    <property type="entry name" value="Nitrous oxide reductase, N-terminal domain"/>
    <property type="match status" value="1"/>
</dbReference>
<accession>A0A0B7GY00</accession>